<comment type="caution">
    <text evidence="1">The sequence shown here is derived from an EMBL/GenBank/DDBJ whole genome shotgun (WGS) entry which is preliminary data.</text>
</comment>
<reference evidence="1 2" key="1">
    <citation type="submission" date="2021-06" db="EMBL/GenBank/DDBJ databases">
        <title>Caerostris extrusa draft genome.</title>
        <authorList>
            <person name="Kono N."/>
            <person name="Arakawa K."/>
        </authorList>
    </citation>
    <scope>NUCLEOTIDE SEQUENCE [LARGE SCALE GENOMIC DNA]</scope>
</reference>
<name>A0AAV4WCS8_CAEEX</name>
<dbReference type="Proteomes" id="UP001054945">
    <property type="component" value="Unassembled WGS sequence"/>
</dbReference>
<evidence type="ECO:0000313" key="1">
    <source>
        <dbReference type="EMBL" id="GIY80665.1"/>
    </source>
</evidence>
<proteinExistence type="predicted"/>
<protein>
    <submittedName>
        <fullName evidence="1">Uncharacterized protein</fullName>
    </submittedName>
</protein>
<dbReference type="AlphaFoldDB" id="A0AAV4WCS8"/>
<sequence>MTLLPIRLSSEAHLAIRGVPHRQILITDGIGSEFGLDNGVTSSIMDCLRSKWEFLAVENQSGIWGTPPPNWLGFEPGYTGGSGRRKLDLIVNDSDMHSFFYDKRMIMEFGDCYRSAKCLDSKPDKRGY</sequence>
<accession>A0AAV4WCS8</accession>
<keyword evidence="2" id="KW-1185">Reference proteome</keyword>
<evidence type="ECO:0000313" key="2">
    <source>
        <dbReference type="Proteomes" id="UP001054945"/>
    </source>
</evidence>
<organism evidence="1 2">
    <name type="scientific">Caerostris extrusa</name>
    <name type="common">Bark spider</name>
    <name type="synonym">Caerostris bankana</name>
    <dbReference type="NCBI Taxonomy" id="172846"/>
    <lineage>
        <taxon>Eukaryota</taxon>
        <taxon>Metazoa</taxon>
        <taxon>Ecdysozoa</taxon>
        <taxon>Arthropoda</taxon>
        <taxon>Chelicerata</taxon>
        <taxon>Arachnida</taxon>
        <taxon>Araneae</taxon>
        <taxon>Araneomorphae</taxon>
        <taxon>Entelegynae</taxon>
        <taxon>Araneoidea</taxon>
        <taxon>Araneidae</taxon>
        <taxon>Caerostris</taxon>
    </lineage>
</organism>
<dbReference type="EMBL" id="BPLR01016036">
    <property type="protein sequence ID" value="GIY80665.1"/>
    <property type="molecule type" value="Genomic_DNA"/>
</dbReference>
<gene>
    <name evidence="1" type="ORF">CEXT_522711</name>
</gene>